<keyword evidence="1" id="KW-0560">Oxidoreductase</keyword>
<evidence type="ECO:0000259" key="2">
    <source>
        <dbReference type="Pfam" id="PF00296"/>
    </source>
</evidence>
<feature type="domain" description="Luciferase-like" evidence="2">
    <location>
        <begin position="13"/>
        <end position="255"/>
    </location>
</feature>
<dbReference type="PANTHER" id="PTHR43244:SF1">
    <property type="entry name" value="5,10-METHYLENETETRAHYDROMETHANOPTERIN REDUCTASE"/>
    <property type="match status" value="1"/>
</dbReference>
<dbReference type="PANTHER" id="PTHR43244">
    <property type="match status" value="1"/>
</dbReference>
<name>A0ABP5DRR8_9ACTN</name>
<protein>
    <submittedName>
        <fullName evidence="3">LLM class flavin-dependent oxidoreductase</fullName>
    </submittedName>
</protein>
<reference evidence="4" key="1">
    <citation type="journal article" date="2019" name="Int. J. Syst. Evol. Microbiol.">
        <title>The Global Catalogue of Microorganisms (GCM) 10K type strain sequencing project: providing services to taxonomists for standard genome sequencing and annotation.</title>
        <authorList>
            <consortium name="The Broad Institute Genomics Platform"/>
            <consortium name="The Broad Institute Genome Sequencing Center for Infectious Disease"/>
            <person name="Wu L."/>
            <person name="Ma J."/>
        </authorList>
    </citation>
    <scope>NUCLEOTIDE SEQUENCE [LARGE SCALE GENOMIC DNA]</scope>
    <source>
        <strain evidence="4">JCM 16013</strain>
    </source>
</reference>
<gene>
    <name evidence="3" type="ORF">GCM10009838_54210</name>
</gene>
<dbReference type="InterPro" id="IPR011251">
    <property type="entry name" value="Luciferase-like_dom"/>
</dbReference>
<accession>A0ABP5DRR8</accession>
<dbReference type="EMBL" id="BAAAQM010000035">
    <property type="protein sequence ID" value="GAA1985188.1"/>
    <property type="molecule type" value="Genomic_DNA"/>
</dbReference>
<dbReference type="SUPFAM" id="SSF51679">
    <property type="entry name" value="Bacterial luciferase-like"/>
    <property type="match status" value="1"/>
</dbReference>
<dbReference type="InterPro" id="IPR036661">
    <property type="entry name" value="Luciferase-like_sf"/>
</dbReference>
<sequence length="289" mass="30037">MTNTRLGIMYDRAWDPAGLPEFARRVEAVGADDLWVVEDLGWNGGLTAAAVALGATDRLRVGLGIAPAPYRNPALFAMEVATLARVFPGRFVPGLGHGVAAWLEQIGAKPRSSMALLEETLTVVGALLRGESVTMAGREVRLEDVRLVHPPEVVPPLFAAAVRTKTLELAGRCAQGTVIAEGHGPKDVEVARAAAERGGAGPEHDVAVFVFCHLGADEKGRAALAEAVAEQGGWLGRDGDEVFAVTGSAESAAEQVRALAGAGASTVVLRVYGDEPVEQLAAVVGALRA</sequence>
<dbReference type="Gene3D" id="3.20.20.30">
    <property type="entry name" value="Luciferase-like domain"/>
    <property type="match status" value="1"/>
</dbReference>
<dbReference type="Pfam" id="PF00296">
    <property type="entry name" value="Bac_luciferase"/>
    <property type="match status" value="1"/>
</dbReference>
<keyword evidence="4" id="KW-1185">Reference proteome</keyword>
<dbReference type="InterPro" id="IPR050564">
    <property type="entry name" value="F420-G6PD/mer"/>
</dbReference>
<evidence type="ECO:0000256" key="1">
    <source>
        <dbReference type="ARBA" id="ARBA00023002"/>
    </source>
</evidence>
<proteinExistence type="predicted"/>
<evidence type="ECO:0000313" key="3">
    <source>
        <dbReference type="EMBL" id="GAA1985188.1"/>
    </source>
</evidence>
<comment type="caution">
    <text evidence="3">The sequence shown here is derived from an EMBL/GenBank/DDBJ whole genome shotgun (WGS) entry which is preliminary data.</text>
</comment>
<dbReference type="Proteomes" id="UP001499854">
    <property type="component" value="Unassembled WGS sequence"/>
</dbReference>
<organism evidence="3 4">
    <name type="scientific">Catenulispora subtropica</name>
    <dbReference type="NCBI Taxonomy" id="450798"/>
    <lineage>
        <taxon>Bacteria</taxon>
        <taxon>Bacillati</taxon>
        <taxon>Actinomycetota</taxon>
        <taxon>Actinomycetes</taxon>
        <taxon>Catenulisporales</taxon>
        <taxon>Catenulisporaceae</taxon>
        <taxon>Catenulispora</taxon>
    </lineage>
</organism>
<dbReference type="RefSeq" id="WP_344659943.1">
    <property type="nucleotide sequence ID" value="NZ_BAAAQM010000035.1"/>
</dbReference>
<evidence type="ECO:0000313" key="4">
    <source>
        <dbReference type="Proteomes" id="UP001499854"/>
    </source>
</evidence>